<feature type="transmembrane region" description="Helical" evidence="1">
    <location>
        <begin position="70"/>
        <end position="91"/>
    </location>
</feature>
<dbReference type="AlphaFoldDB" id="A0A521FTA9"/>
<evidence type="ECO:0000313" key="3">
    <source>
        <dbReference type="EMBL" id="SMO99418.1"/>
    </source>
</evidence>
<evidence type="ECO:0000259" key="2">
    <source>
        <dbReference type="Pfam" id="PF01478"/>
    </source>
</evidence>
<keyword evidence="1" id="KW-0812">Transmembrane</keyword>
<dbReference type="RefSeq" id="WP_328592222.1">
    <property type="nucleotide sequence ID" value="NZ_FXTO01000053.1"/>
</dbReference>
<dbReference type="InterPro" id="IPR000045">
    <property type="entry name" value="Prepilin_IV_endopep_pep"/>
</dbReference>
<sequence length="173" mass="18934">MSDFLAYLNLEIPRGVALPLFVLSLPICVWVAWSDMRAMRIPNTTVMILTGIFLVVAPFVMPWPVMGWQLLHLVVILLVGILLNAAGLVGAGDAKFAAAAAPYIAFGDIRFLIALFAACLLAGYATHRIAKFSPLRRMAPDWESWTRKRDFPMGLPLASTLSIYLLLGALYGA</sequence>
<organism evidence="3 4">
    <name type="scientific">Thalassovita litoralis</name>
    <dbReference type="NCBI Taxonomy" id="1010611"/>
    <lineage>
        <taxon>Bacteria</taxon>
        <taxon>Pseudomonadati</taxon>
        <taxon>Pseudomonadota</taxon>
        <taxon>Alphaproteobacteria</taxon>
        <taxon>Rhodobacterales</taxon>
        <taxon>Roseobacteraceae</taxon>
        <taxon>Thalassovita</taxon>
    </lineage>
</organism>
<dbReference type="Proteomes" id="UP000316030">
    <property type="component" value="Unassembled WGS sequence"/>
</dbReference>
<dbReference type="EMBL" id="FXTO01000053">
    <property type="protein sequence ID" value="SMO99418.1"/>
    <property type="molecule type" value="Genomic_DNA"/>
</dbReference>
<keyword evidence="4" id="KW-1185">Reference proteome</keyword>
<evidence type="ECO:0000313" key="4">
    <source>
        <dbReference type="Proteomes" id="UP000316030"/>
    </source>
</evidence>
<feature type="domain" description="Prepilin type IV endopeptidase peptidase" evidence="2">
    <location>
        <begin position="25"/>
        <end position="123"/>
    </location>
</feature>
<dbReference type="GO" id="GO:0016020">
    <property type="term" value="C:membrane"/>
    <property type="evidence" value="ECO:0007669"/>
    <property type="project" value="InterPro"/>
</dbReference>
<keyword evidence="1" id="KW-0472">Membrane</keyword>
<proteinExistence type="predicted"/>
<feature type="transmembrane region" description="Helical" evidence="1">
    <location>
        <begin position="45"/>
        <end position="64"/>
    </location>
</feature>
<protein>
    <submittedName>
        <fullName evidence="3">Prepilin peptidase CpaA</fullName>
    </submittedName>
</protein>
<feature type="transmembrane region" description="Helical" evidence="1">
    <location>
        <begin position="153"/>
        <end position="172"/>
    </location>
</feature>
<dbReference type="Gene3D" id="1.20.120.1220">
    <property type="match status" value="1"/>
</dbReference>
<dbReference type="Pfam" id="PF01478">
    <property type="entry name" value="Peptidase_A24"/>
    <property type="match status" value="1"/>
</dbReference>
<feature type="transmembrane region" description="Helical" evidence="1">
    <location>
        <begin position="12"/>
        <end position="33"/>
    </location>
</feature>
<feature type="transmembrane region" description="Helical" evidence="1">
    <location>
        <begin position="103"/>
        <end position="125"/>
    </location>
</feature>
<name>A0A521FTA9_9RHOB</name>
<accession>A0A521FTA9</accession>
<gene>
    <name evidence="3" type="ORF">SAMN06265173_15313</name>
</gene>
<evidence type="ECO:0000256" key="1">
    <source>
        <dbReference type="SAM" id="Phobius"/>
    </source>
</evidence>
<dbReference type="GO" id="GO:0004190">
    <property type="term" value="F:aspartic-type endopeptidase activity"/>
    <property type="evidence" value="ECO:0007669"/>
    <property type="project" value="InterPro"/>
</dbReference>
<keyword evidence="1" id="KW-1133">Transmembrane helix</keyword>
<reference evidence="3 4" key="1">
    <citation type="submission" date="2017-05" db="EMBL/GenBank/DDBJ databases">
        <authorList>
            <person name="Varghese N."/>
            <person name="Submissions S."/>
        </authorList>
    </citation>
    <scope>NUCLEOTIDE SEQUENCE [LARGE SCALE GENOMIC DNA]</scope>
    <source>
        <strain evidence="3 4">DSM 29506</strain>
    </source>
</reference>